<dbReference type="Proteomes" id="UP000054725">
    <property type="component" value="Unassembled WGS sequence"/>
</dbReference>
<protein>
    <submittedName>
        <fullName evidence="1">Uncharacterized protein</fullName>
    </submittedName>
</protein>
<keyword evidence="2" id="KW-1185">Reference proteome</keyword>
<dbReference type="OrthoDB" id="5635789at2"/>
<organism evidence="1 2">
    <name type="scientific">Legionella nautarum</name>
    <dbReference type="NCBI Taxonomy" id="45070"/>
    <lineage>
        <taxon>Bacteria</taxon>
        <taxon>Pseudomonadati</taxon>
        <taxon>Pseudomonadota</taxon>
        <taxon>Gammaproteobacteria</taxon>
        <taxon>Legionellales</taxon>
        <taxon>Legionellaceae</taxon>
        <taxon>Legionella</taxon>
    </lineage>
</organism>
<evidence type="ECO:0000313" key="2">
    <source>
        <dbReference type="Proteomes" id="UP000054725"/>
    </source>
</evidence>
<sequence length="336" mass="38794">MRQSYTIVDIYDFDLTIAEKHTAKSPSAYAPEDNTKSGLKGQVVHEGNRFSAVATFHQDPKYVLSYFLPLLGLTEQDLQTAEPEIELFDHHQFTKFYFKGCPQPFIVATPRLDNYEKNRDFIWRNGKNLMLTSLKEAIPSSEYHYYDDTERCYTQAYLLNFLYCYHVDGTRPDFYVKDKRQLGPGIELANYLNCYLVYAQEKLKTLRKEDSMSQLGESLRALSIYNTSEGKEKEKELEPSSELVVEAKEASQESSLLAKQIPVIIKLIEFLNSMSTDAIEGLELLNEGELEPIIKKWEIKAETSLENYISQTQKNRIAAEEYHSDDDHYENSSFLG</sequence>
<dbReference type="PATRIC" id="fig|45070.6.peg.1614"/>
<dbReference type="AlphaFoldDB" id="A0A0W0WW60"/>
<comment type="caution">
    <text evidence="1">The sequence shown here is derived from an EMBL/GenBank/DDBJ whole genome shotgun (WGS) entry which is preliminary data.</text>
</comment>
<dbReference type="RefSeq" id="WP_058504541.1">
    <property type="nucleotide sequence ID" value="NZ_CAAAIF010000009.1"/>
</dbReference>
<gene>
    <name evidence="1" type="ORF">Lnau_1542</name>
</gene>
<accession>A0A0W0WW60</accession>
<proteinExistence type="predicted"/>
<reference evidence="1 2" key="1">
    <citation type="submission" date="2015-11" db="EMBL/GenBank/DDBJ databases">
        <title>Genomic analysis of 38 Legionella species identifies large and diverse effector repertoires.</title>
        <authorList>
            <person name="Burstein D."/>
            <person name="Amaro F."/>
            <person name="Zusman T."/>
            <person name="Lifshitz Z."/>
            <person name="Cohen O."/>
            <person name="Gilbert J.A."/>
            <person name="Pupko T."/>
            <person name="Shuman H.A."/>
            <person name="Segal G."/>
        </authorList>
    </citation>
    <scope>NUCLEOTIDE SEQUENCE [LARGE SCALE GENOMIC DNA]</scope>
    <source>
        <strain evidence="1 2">ATCC 49506</strain>
    </source>
</reference>
<name>A0A0W0WW60_9GAMM</name>
<evidence type="ECO:0000313" key="1">
    <source>
        <dbReference type="EMBL" id="KTD36558.1"/>
    </source>
</evidence>
<dbReference type="EMBL" id="LNYO01000013">
    <property type="protein sequence ID" value="KTD36558.1"/>
    <property type="molecule type" value="Genomic_DNA"/>
</dbReference>
<dbReference type="STRING" id="45070.Lnau_1542"/>